<dbReference type="GeneID" id="105995212"/>
<dbReference type="RefSeq" id="XP_012884359.1">
    <property type="nucleotide sequence ID" value="XM_013028905.1"/>
</dbReference>
<sequence length="211" mass="24225">MPGQAEGPLGAKTESGSRRSAEHSYYQNAKSTERIKDRHKMSSHMAMLHELWRTPLLQTIHIPKALVDTCFLKHPYLTVSQKRYLYSITKICNSSYLRMLMKRQYMQVIHYSSQEPGALCCHCSQKQPSAATTGHLQLAKGLSCTQAAPQGSLQHSLWRSLRNKEGLKNGHVSKTRCKSMKIFRRSGRLYMQPISSNDSESYMKEKRRKTY</sequence>
<name>A0A1S3G7X0_DIPOR</name>
<dbReference type="FunCoup" id="A0A1S3G7X0">
    <property type="interactions" value="81"/>
</dbReference>
<reference evidence="4" key="1">
    <citation type="submission" date="2025-08" db="UniProtKB">
        <authorList>
            <consortium name="RefSeq"/>
        </authorList>
    </citation>
    <scope>IDENTIFICATION</scope>
    <source>
        <tissue evidence="4">Kidney</tissue>
    </source>
</reference>
<dbReference type="OrthoDB" id="5980156at2759"/>
<comment type="similarity">
    <text evidence="1">Belongs to the FAM216 family.</text>
</comment>
<dbReference type="AlphaFoldDB" id="A0A1S3G7X0"/>
<dbReference type="InterPro" id="IPR029373">
    <property type="entry name" value="FAM216"/>
</dbReference>
<dbReference type="Proteomes" id="UP000081671">
    <property type="component" value="Unplaced"/>
</dbReference>
<evidence type="ECO:0000256" key="2">
    <source>
        <dbReference type="SAM" id="MobiDB-lite"/>
    </source>
</evidence>
<dbReference type="PANTHER" id="PTHR16476">
    <property type="entry name" value="FAMILY WITH SEQUENCE SIMILARITY 216 MEMBER A"/>
    <property type="match status" value="1"/>
</dbReference>
<dbReference type="PANTHER" id="PTHR16476:SF1">
    <property type="entry name" value="PROTEIN FAM216A"/>
    <property type="match status" value="1"/>
</dbReference>
<dbReference type="Pfam" id="PF15107">
    <property type="entry name" value="FAM216B"/>
    <property type="match status" value="1"/>
</dbReference>
<evidence type="ECO:0000313" key="3">
    <source>
        <dbReference type="Proteomes" id="UP000081671"/>
    </source>
</evidence>
<accession>A0A1S3G7X0</accession>
<proteinExistence type="inferred from homology"/>
<protein>
    <submittedName>
        <fullName evidence="4">Protein FAM216A</fullName>
    </submittedName>
</protein>
<keyword evidence="3" id="KW-1185">Reference proteome</keyword>
<dbReference type="InParanoid" id="A0A1S3G7X0"/>
<dbReference type="KEGG" id="dord:105995212"/>
<organism evidence="3 4">
    <name type="scientific">Dipodomys ordii</name>
    <name type="common">Ord's kangaroo rat</name>
    <dbReference type="NCBI Taxonomy" id="10020"/>
    <lineage>
        <taxon>Eukaryota</taxon>
        <taxon>Metazoa</taxon>
        <taxon>Chordata</taxon>
        <taxon>Craniata</taxon>
        <taxon>Vertebrata</taxon>
        <taxon>Euteleostomi</taxon>
        <taxon>Mammalia</taxon>
        <taxon>Eutheria</taxon>
        <taxon>Euarchontoglires</taxon>
        <taxon>Glires</taxon>
        <taxon>Rodentia</taxon>
        <taxon>Castorimorpha</taxon>
        <taxon>Heteromyidae</taxon>
        <taxon>Dipodomyinae</taxon>
        <taxon>Dipodomys</taxon>
    </lineage>
</organism>
<evidence type="ECO:0000313" key="4">
    <source>
        <dbReference type="RefSeq" id="XP_012884359.1"/>
    </source>
</evidence>
<feature type="region of interest" description="Disordered" evidence="2">
    <location>
        <begin position="1"/>
        <end position="37"/>
    </location>
</feature>
<gene>
    <name evidence="4" type="primary">Fam216a</name>
</gene>
<evidence type="ECO:0000256" key="1">
    <source>
        <dbReference type="ARBA" id="ARBA00008615"/>
    </source>
</evidence>
<dbReference type="CTD" id="29902"/>